<keyword evidence="3" id="KW-0747">Spliceosome</keyword>
<feature type="region of interest" description="Disordered" evidence="13">
    <location>
        <begin position="109"/>
        <end position="142"/>
    </location>
</feature>
<organism evidence="16 17">
    <name type="scientific">Ridgeia piscesae</name>
    <name type="common">Tubeworm</name>
    <dbReference type="NCBI Taxonomy" id="27915"/>
    <lineage>
        <taxon>Eukaryota</taxon>
        <taxon>Metazoa</taxon>
        <taxon>Spiralia</taxon>
        <taxon>Lophotrochozoa</taxon>
        <taxon>Annelida</taxon>
        <taxon>Polychaeta</taxon>
        <taxon>Sedentaria</taxon>
        <taxon>Canalipalpata</taxon>
        <taxon>Sabellida</taxon>
        <taxon>Siboglinidae</taxon>
        <taxon>Ridgeia</taxon>
    </lineage>
</organism>
<name>A0AAD9KV69_RIDPI</name>
<keyword evidence="17" id="KW-1185">Reference proteome</keyword>
<dbReference type="InterPro" id="IPR009057">
    <property type="entry name" value="Homeodomain-like_sf"/>
</dbReference>
<evidence type="ECO:0000256" key="2">
    <source>
        <dbReference type="ARBA" id="ARBA00022664"/>
    </source>
</evidence>
<keyword evidence="8" id="KW-0508">mRNA splicing</keyword>
<protein>
    <recommendedName>
        <fullName evidence="18">Cell division cycle 5-like protein</fullName>
    </recommendedName>
</protein>
<feature type="region of interest" description="Disordered" evidence="13">
    <location>
        <begin position="394"/>
        <end position="413"/>
    </location>
</feature>
<dbReference type="SUPFAM" id="SSF46689">
    <property type="entry name" value="Homeodomain-like"/>
    <property type="match status" value="1"/>
</dbReference>
<dbReference type="PANTHER" id="PTHR45885">
    <property type="entry name" value="CELL DIVISION CYCLE 5-LIKE PROTEIN"/>
    <property type="match status" value="1"/>
</dbReference>
<feature type="coiled-coil region" evidence="12">
    <location>
        <begin position="673"/>
        <end position="704"/>
    </location>
</feature>
<feature type="region of interest" description="Disordered" evidence="13">
    <location>
        <begin position="195"/>
        <end position="283"/>
    </location>
</feature>
<evidence type="ECO:0000256" key="7">
    <source>
        <dbReference type="ARBA" id="ARBA00023125"/>
    </source>
</evidence>
<feature type="compositionally biased region" description="Polar residues" evidence="13">
    <location>
        <begin position="397"/>
        <end position="408"/>
    </location>
</feature>
<feature type="coiled-coil region" evidence="12">
    <location>
        <begin position="765"/>
        <end position="792"/>
    </location>
</feature>
<dbReference type="SMART" id="SM00717">
    <property type="entry name" value="SANT"/>
    <property type="match status" value="2"/>
</dbReference>
<dbReference type="InterPro" id="IPR017930">
    <property type="entry name" value="Myb_dom"/>
</dbReference>
<dbReference type="PANTHER" id="PTHR45885:SF1">
    <property type="entry name" value="CELL DIVISION CYCLE 5-LIKE PROTEIN"/>
    <property type="match status" value="1"/>
</dbReference>
<evidence type="ECO:0000256" key="8">
    <source>
        <dbReference type="ARBA" id="ARBA00023187"/>
    </source>
</evidence>
<evidence type="ECO:0000256" key="3">
    <source>
        <dbReference type="ARBA" id="ARBA00022728"/>
    </source>
</evidence>
<dbReference type="GO" id="GO:0000398">
    <property type="term" value="P:mRNA splicing, via spliceosome"/>
    <property type="evidence" value="ECO:0007669"/>
    <property type="project" value="InterPro"/>
</dbReference>
<feature type="compositionally biased region" description="Basic and acidic residues" evidence="13">
    <location>
        <begin position="247"/>
        <end position="273"/>
    </location>
</feature>
<evidence type="ECO:0008006" key="18">
    <source>
        <dbReference type="Google" id="ProtNLM"/>
    </source>
</evidence>
<accession>A0AAD9KV69</accession>
<keyword evidence="11" id="KW-0131">Cell cycle</keyword>
<dbReference type="Proteomes" id="UP001209878">
    <property type="component" value="Unassembled WGS sequence"/>
</dbReference>
<reference evidence="16" key="1">
    <citation type="journal article" date="2023" name="Mol. Biol. Evol.">
        <title>Third-Generation Sequencing Reveals the Adaptive Role of the Epigenome in Three Deep-Sea Polychaetes.</title>
        <authorList>
            <person name="Perez M."/>
            <person name="Aroh O."/>
            <person name="Sun Y."/>
            <person name="Lan Y."/>
            <person name="Juniper S.K."/>
            <person name="Young C.R."/>
            <person name="Angers B."/>
            <person name="Qian P.Y."/>
        </authorList>
    </citation>
    <scope>NUCLEOTIDE SEQUENCE</scope>
    <source>
        <strain evidence="16">R07B-5</strain>
    </source>
</reference>
<keyword evidence="6 12" id="KW-0175">Coiled coil</keyword>
<dbReference type="InterPro" id="IPR021786">
    <property type="entry name" value="Cdc5p/Cef1_C"/>
</dbReference>
<comment type="similarity">
    <text evidence="1">Belongs to the CEF1 family.</text>
</comment>
<evidence type="ECO:0000256" key="9">
    <source>
        <dbReference type="ARBA" id="ARBA00023204"/>
    </source>
</evidence>
<keyword evidence="4" id="KW-0677">Repeat</keyword>
<dbReference type="GO" id="GO:0006281">
    <property type="term" value="P:DNA repair"/>
    <property type="evidence" value="ECO:0007669"/>
    <property type="project" value="UniProtKB-KW"/>
</dbReference>
<dbReference type="InterPro" id="IPR001005">
    <property type="entry name" value="SANT/Myb"/>
</dbReference>
<keyword evidence="7" id="KW-0238">DNA-binding</keyword>
<dbReference type="InterPro" id="IPR047240">
    <property type="entry name" value="SANT_CDC5L_II"/>
</dbReference>
<evidence type="ECO:0000259" key="14">
    <source>
        <dbReference type="PROSITE" id="PS50090"/>
    </source>
</evidence>
<gene>
    <name evidence="16" type="ORF">NP493_550g01010</name>
</gene>
<dbReference type="FunFam" id="1.10.10.60:FF:000021">
    <property type="entry name" value="CDC5 cell division cycle 5-like"/>
    <property type="match status" value="1"/>
</dbReference>
<evidence type="ECO:0000259" key="15">
    <source>
        <dbReference type="PROSITE" id="PS51294"/>
    </source>
</evidence>
<evidence type="ECO:0000313" key="17">
    <source>
        <dbReference type="Proteomes" id="UP001209878"/>
    </source>
</evidence>
<keyword evidence="9" id="KW-0234">DNA repair</keyword>
<keyword evidence="10" id="KW-0539">Nucleus</keyword>
<dbReference type="CDD" id="cd00167">
    <property type="entry name" value="SANT"/>
    <property type="match status" value="1"/>
</dbReference>
<evidence type="ECO:0000313" key="16">
    <source>
        <dbReference type="EMBL" id="KAK2178263.1"/>
    </source>
</evidence>
<comment type="caution">
    <text evidence="16">The sequence shown here is derived from an EMBL/GenBank/DDBJ whole genome shotgun (WGS) entry which is preliminary data.</text>
</comment>
<dbReference type="GO" id="GO:0000977">
    <property type="term" value="F:RNA polymerase II transcription regulatory region sequence-specific DNA binding"/>
    <property type="evidence" value="ECO:0007669"/>
    <property type="project" value="TreeGrafter"/>
</dbReference>
<dbReference type="InterPro" id="IPR047242">
    <property type="entry name" value="CDC5L/Cef1"/>
</dbReference>
<dbReference type="EMBL" id="JAODUO010000550">
    <property type="protein sequence ID" value="KAK2178263.1"/>
    <property type="molecule type" value="Genomic_DNA"/>
</dbReference>
<dbReference type="Gene3D" id="1.10.10.60">
    <property type="entry name" value="Homeodomain-like"/>
    <property type="match status" value="2"/>
</dbReference>
<dbReference type="FunFam" id="1.10.10.60:FF:000091">
    <property type="entry name" value="CDC5 cell division cycle 5-like"/>
    <property type="match status" value="1"/>
</dbReference>
<dbReference type="GO" id="GO:0005681">
    <property type="term" value="C:spliceosomal complex"/>
    <property type="evidence" value="ECO:0007669"/>
    <property type="project" value="UniProtKB-KW"/>
</dbReference>
<feature type="domain" description="Myb-like" evidence="14">
    <location>
        <begin position="55"/>
        <end position="104"/>
    </location>
</feature>
<dbReference type="Pfam" id="PF00249">
    <property type="entry name" value="Myb_DNA-binding"/>
    <property type="match status" value="2"/>
</dbReference>
<dbReference type="CDD" id="cd11659">
    <property type="entry name" value="SANT_CDC5_II"/>
    <property type="match status" value="1"/>
</dbReference>
<feature type="domain" description="HTH myb-type" evidence="15">
    <location>
        <begin position="1"/>
        <end position="58"/>
    </location>
</feature>
<keyword evidence="2" id="KW-0507">mRNA processing</keyword>
<evidence type="ECO:0000256" key="5">
    <source>
        <dbReference type="ARBA" id="ARBA00022763"/>
    </source>
</evidence>
<sequence length="802" mass="91761">MPRIMIKGGVWRNTEDEILKAAVMKYGKNQWSRIASLLHRKSAKQCKSRWFEWLDPSIKKTEWSREEEEKLLHLAKLMPTQWRTIAPIIGRTAAQCLEHYEFLLDKAQQREGEVGDDDPRKLKPGEIDPNPETKPARPDPVDMDEDELEMLSEARARLANTQGKKAKRKAREKQLEEARRLAALQKRRELRAAGIEVRQKRRKKRGVDYNAEIPFEKKPAPGFYDTANETYDPLDPDFKRLRQQQLEGERRGDKEARERKKDKDRLKKRKENDLPGAIASQNKFAEPIKKRSKLVLPTPQISDAELEEVVKVGQASEYARQQAEESGPLDGASRALLSDYSVTPNLGGLRTPRTPAVQDNILMEAQNIMALTNVDTPLKGGLNTPLHESDFTGVTPRHQSAQTPNTVLGTPYRTPGHGPSGMTPRIGKGPGQTPLLTPVRDNLNINAGDEYEDGDYTKVQQREQQQQLHEALAGLPQPKNDYEIVIPEDEQLATDLSQTQEIIEDQTDLDNQAAALLAAEEAEELKRQSRSVQRTLPRPQQINTGVLRPTGPNDPQLSQLQKAEELIKKEMMKMLHHDAVYNPTLAQQGLVSTKKGVKPSQKASVTKATHLAYLEQHPLQPVDPELIEKARELLETEMDYVRQKMGHGELSLESYTQVWEECYAQVLFLPSQNRYTRANLATKKERIESLEKRLENNRSHMTKEAKRAAKLEKKLKVLLGGYQSRAQGLMKQVQDMYEQVEQTYVEYKTFDHLRQHEVGAIPKRLESLTDDVNRQMEREKELQTRYADLQQRRDMILEGIYD</sequence>
<evidence type="ECO:0000256" key="11">
    <source>
        <dbReference type="ARBA" id="ARBA00023306"/>
    </source>
</evidence>
<feature type="domain" description="HTH myb-type" evidence="15">
    <location>
        <begin position="59"/>
        <end position="108"/>
    </location>
</feature>
<dbReference type="PROSITE" id="PS50090">
    <property type="entry name" value="MYB_LIKE"/>
    <property type="match status" value="2"/>
</dbReference>
<feature type="compositionally biased region" description="Basic and acidic residues" evidence="13">
    <location>
        <begin position="109"/>
        <end position="126"/>
    </location>
</feature>
<evidence type="ECO:0000256" key="6">
    <source>
        <dbReference type="ARBA" id="ARBA00023054"/>
    </source>
</evidence>
<evidence type="ECO:0000256" key="12">
    <source>
        <dbReference type="SAM" id="Coils"/>
    </source>
</evidence>
<dbReference type="PROSITE" id="PS51294">
    <property type="entry name" value="HTH_MYB"/>
    <property type="match status" value="2"/>
</dbReference>
<evidence type="ECO:0000256" key="10">
    <source>
        <dbReference type="ARBA" id="ARBA00023242"/>
    </source>
</evidence>
<feature type="domain" description="Myb-like" evidence="14">
    <location>
        <begin position="3"/>
        <end position="54"/>
    </location>
</feature>
<dbReference type="AlphaFoldDB" id="A0AAD9KV69"/>
<dbReference type="GO" id="GO:0000974">
    <property type="term" value="C:Prp19 complex"/>
    <property type="evidence" value="ECO:0007669"/>
    <property type="project" value="InterPro"/>
</dbReference>
<keyword evidence="5" id="KW-0227">DNA damage</keyword>
<evidence type="ECO:0000256" key="1">
    <source>
        <dbReference type="ARBA" id="ARBA00010506"/>
    </source>
</evidence>
<evidence type="ECO:0000256" key="13">
    <source>
        <dbReference type="SAM" id="MobiDB-lite"/>
    </source>
</evidence>
<dbReference type="GO" id="GO:0000981">
    <property type="term" value="F:DNA-binding transcription factor activity, RNA polymerase II-specific"/>
    <property type="evidence" value="ECO:0007669"/>
    <property type="project" value="TreeGrafter"/>
</dbReference>
<proteinExistence type="inferred from homology"/>
<evidence type="ECO:0000256" key="4">
    <source>
        <dbReference type="ARBA" id="ARBA00022737"/>
    </source>
</evidence>
<dbReference type="Pfam" id="PF11831">
    <property type="entry name" value="Myb_Cef"/>
    <property type="match status" value="1"/>
</dbReference>